<organism evidence="1 2">
    <name type="scientific">Lasiosphaeria miniovina</name>
    <dbReference type="NCBI Taxonomy" id="1954250"/>
    <lineage>
        <taxon>Eukaryota</taxon>
        <taxon>Fungi</taxon>
        <taxon>Dikarya</taxon>
        <taxon>Ascomycota</taxon>
        <taxon>Pezizomycotina</taxon>
        <taxon>Sordariomycetes</taxon>
        <taxon>Sordariomycetidae</taxon>
        <taxon>Sordariales</taxon>
        <taxon>Lasiosphaeriaceae</taxon>
        <taxon>Lasiosphaeria</taxon>
    </lineage>
</organism>
<comment type="caution">
    <text evidence="1">The sequence shown here is derived from an EMBL/GenBank/DDBJ whole genome shotgun (WGS) entry which is preliminary data.</text>
</comment>
<accession>A0AA40DVC6</accession>
<protein>
    <submittedName>
        <fullName evidence="1">Uncharacterized protein</fullName>
    </submittedName>
</protein>
<gene>
    <name evidence="1" type="ORF">B0T26DRAFT_272526</name>
</gene>
<evidence type="ECO:0000313" key="2">
    <source>
        <dbReference type="Proteomes" id="UP001172101"/>
    </source>
</evidence>
<reference evidence="1" key="1">
    <citation type="submission" date="2023-06" db="EMBL/GenBank/DDBJ databases">
        <title>Genome-scale phylogeny and comparative genomics of the fungal order Sordariales.</title>
        <authorList>
            <consortium name="Lawrence Berkeley National Laboratory"/>
            <person name="Hensen N."/>
            <person name="Bonometti L."/>
            <person name="Westerberg I."/>
            <person name="Brannstrom I.O."/>
            <person name="Guillou S."/>
            <person name="Cros-Aarteil S."/>
            <person name="Calhoun S."/>
            <person name="Haridas S."/>
            <person name="Kuo A."/>
            <person name="Mondo S."/>
            <person name="Pangilinan J."/>
            <person name="Riley R."/>
            <person name="LaButti K."/>
            <person name="Andreopoulos B."/>
            <person name="Lipzen A."/>
            <person name="Chen C."/>
            <person name="Yanf M."/>
            <person name="Daum C."/>
            <person name="Ng V."/>
            <person name="Clum A."/>
            <person name="Steindorff A."/>
            <person name="Ohm R."/>
            <person name="Martin F."/>
            <person name="Silar P."/>
            <person name="Natvig D."/>
            <person name="Lalanne C."/>
            <person name="Gautier V."/>
            <person name="Ament-velasquez S.L."/>
            <person name="Kruys A."/>
            <person name="Hutchinson M.I."/>
            <person name="Powell A.J."/>
            <person name="Barry K."/>
            <person name="Miller A.N."/>
            <person name="Grigoriev I.V."/>
            <person name="Debuchy R."/>
            <person name="Gladieux P."/>
            <person name="Thoren M.H."/>
            <person name="Johannesson H."/>
        </authorList>
    </citation>
    <scope>NUCLEOTIDE SEQUENCE</scope>
    <source>
        <strain evidence="1">SMH2392-1A</strain>
    </source>
</reference>
<evidence type="ECO:0000313" key="1">
    <source>
        <dbReference type="EMBL" id="KAK0716975.1"/>
    </source>
</evidence>
<keyword evidence="2" id="KW-1185">Reference proteome</keyword>
<dbReference type="RefSeq" id="XP_060295768.1">
    <property type="nucleotide sequence ID" value="XM_060434108.1"/>
</dbReference>
<dbReference type="GeneID" id="85317378"/>
<dbReference type="Proteomes" id="UP001172101">
    <property type="component" value="Unassembled WGS sequence"/>
</dbReference>
<proteinExistence type="predicted"/>
<dbReference type="EMBL" id="JAUIRO010000004">
    <property type="protein sequence ID" value="KAK0716975.1"/>
    <property type="molecule type" value="Genomic_DNA"/>
</dbReference>
<dbReference type="AlphaFoldDB" id="A0AA40DVC6"/>
<name>A0AA40DVC6_9PEZI</name>
<sequence length="205" mass="21868">MVCVHTSLPSLSDVILYLPCLTSGTVPCLASTAVRSIDVGRAPASSATPSPACLVHTYVLCLPCKAGAMLYSVPPRISITGPEPRACAASRRLRLVPASQEPQTKLYLLLAPSTVPLLAVRGWLRMLLHPSRPGGEQDESGPWYPYSSMGFHRPLPVHLGQSSPLGLCTAAPQILLSKIFTTPMAKIAIDGRTSHAARWPSSTYT</sequence>